<feature type="compositionally biased region" description="Polar residues" evidence="5">
    <location>
        <begin position="259"/>
        <end position="268"/>
    </location>
</feature>
<dbReference type="PANTHER" id="PTHR37984:SF5">
    <property type="entry name" value="PROTEIN NYNRIN-LIKE"/>
    <property type="match status" value="1"/>
</dbReference>
<dbReference type="Gene3D" id="2.40.70.10">
    <property type="entry name" value="Acid Proteases"/>
    <property type="match status" value="1"/>
</dbReference>
<dbReference type="Proteomes" id="UP000235392">
    <property type="component" value="Unassembled WGS sequence"/>
</dbReference>
<dbReference type="SUPFAM" id="SSF50630">
    <property type="entry name" value="Acid proteases"/>
    <property type="match status" value="1"/>
</dbReference>
<proteinExistence type="predicted"/>
<dbReference type="GO" id="GO:0016779">
    <property type="term" value="F:nucleotidyltransferase activity"/>
    <property type="evidence" value="ECO:0007669"/>
    <property type="project" value="UniProtKB-KW"/>
</dbReference>
<dbReference type="SUPFAM" id="SSF56672">
    <property type="entry name" value="DNA/RNA polymerases"/>
    <property type="match status" value="1"/>
</dbReference>
<accession>A0A2N5UH44</accession>
<reference evidence="7 8" key="1">
    <citation type="submission" date="2017-11" db="EMBL/GenBank/DDBJ databases">
        <title>De novo assembly and phasing of dikaryotic genomes from two isolates of Puccinia coronata f. sp. avenae, the causal agent of oat crown rust.</title>
        <authorList>
            <person name="Miller M.E."/>
            <person name="Zhang Y."/>
            <person name="Omidvar V."/>
            <person name="Sperschneider J."/>
            <person name="Schwessinger B."/>
            <person name="Raley C."/>
            <person name="Palmer J.M."/>
            <person name="Garnica D."/>
            <person name="Upadhyaya N."/>
            <person name="Rathjen J."/>
            <person name="Taylor J.M."/>
            <person name="Park R.F."/>
            <person name="Dodds P.N."/>
            <person name="Hirsch C.D."/>
            <person name="Kianian S.F."/>
            <person name="Figueroa M."/>
        </authorList>
    </citation>
    <scope>NUCLEOTIDE SEQUENCE [LARGE SCALE GENOMIC DNA]</scope>
    <source>
        <strain evidence="7">12SD80</strain>
    </source>
</reference>
<evidence type="ECO:0000256" key="1">
    <source>
        <dbReference type="ARBA" id="ARBA00022679"/>
    </source>
</evidence>
<dbReference type="Gene3D" id="3.10.10.10">
    <property type="entry name" value="HIV Type 1 Reverse Transcriptase, subunit A, domain 1"/>
    <property type="match status" value="1"/>
</dbReference>
<evidence type="ECO:0000256" key="3">
    <source>
        <dbReference type="ARBA" id="ARBA00022722"/>
    </source>
</evidence>
<feature type="region of interest" description="Disordered" evidence="5">
    <location>
        <begin position="181"/>
        <end position="217"/>
    </location>
</feature>
<dbReference type="PROSITE" id="PS50878">
    <property type="entry name" value="RT_POL"/>
    <property type="match status" value="1"/>
</dbReference>
<sequence length="620" mass="68436">MPMKPYFCDHATPTLYPSFLIDSGATHNVLNKTYTHSRSLLAQATASSRSISGFNGFCSSSCYEIDMTLDTNPDPSRFIITKLKDSYDSILGMPWIFKYGHQIDWQGRQLRPDTASVATTYVVLSSRMNTPSGLMGNARKMYEGVCALSTIAPPQFKLEPHPMNDHLEIAGKQTPFLDLSASRSETPEEDPKDPAQPPRRFRHLGQTPRQAQRGTLGRCTRGCGGGFIISANLPSGPMGNTEVIDEGVCAIRAVAPPQCESTDPSTSDKVLADGDHVSLGRTRPPMEIDTATASWSKSAQLAADSKALSAPKPVKTIVPKAYHRFLDMFRKNNTQKLPPRQKYDFCAELLPGAVPQAGHIIPLLPAENNALNTLINNGLANGTILRTTSPWAAPVLFTGKKHGNLRPCFDYRKLNAVTVKNQYPLPLTMDLVDSLLDADTFTKQDLQNAYGSLRVAEGDEDKLAFVCHAGQFSPLTMPFGSTGAPGYFQFFIHDILLGQIGKDVAAYLDDIMIFTQKGSNYQAAVTGVLETLSNHQLWLKPEKCEFSRPEVEYLGLLISCNQFKMEPLKVKAVTDWPAPCNVTELQRFIGFANFYRCFINHFSGTTRPLHDLTKDKARFV</sequence>
<dbReference type="InterPro" id="IPR021109">
    <property type="entry name" value="Peptidase_aspartic_dom_sf"/>
</dbReference>
<gene>
    <name evidence="7" type="ORF">PCASD_21576</name>
</gene>
<keyword evidence="4" id="KW-0378">Hydrolase</keyword>
<dbReference type="InterPro" id="IPR043128">
    <property type="entry name" value="Rev_trsase/Diguanyl_cyclase"/>
</dbReference>
<evidence type="ECO:0000313" key="7">
    <source>
        <dbReference type="EMBL" id="PLW37074.1"/>
    </source>
</evidence>
<dbReference type="InterPro" id="IPR043502">
    <property type="entry name" value="DNA/RNA_pol_sf"/>
</dbReference>
<dbReference type="Gene3D" id="3.30.70.270">
    <property type="match status" value="2"/>
</dbReference>
<dbReference type="AlphaFoldDB" id="A0A2N5UH44"/>
<feature type="domain" description="Reverse transcriptase" evidence="6">
    <location>
        <begin position="379"/>
        <end position="558"/>
    </location>
</feature>
<evidence type="ECO:0000256" key="5">
    <source>
        <dbReference type="SAM" id="MobiDB-lite"/>
    </source>
</evidence>
<keyword evidence="1" id="KW-0808">Transferase</keyword>
<organism evidence="7 8">
    <name type="scientific">Puccinia coronata f. sp. avenae</name>
    <dbReference type="NCBI Taxonomy" id="200324"/>
    <lineage>
        <taxon>Eukaryota</taxon>
        <taxon>Fungi</taxon>
        <taxon>Dikarya</taxon>
        <taxon>Basidiomycota</taxon>
        <taxon>Pucciniomycotina</taxon>
        <taxon>Pucciniomycetes</taxon>
        <taxon>Pucciniales</taxon>
        <taxon>Pucciniaceae</taxon>
        <taxon>Puccinia</taxon>
    </lineage>
</organism>
<dbReference type="InterPro" id="IPR000477">
    <property type="entry name" value="RT_dom"/>
</dbReference>
<dbReference type="Pfam" id="PF00078">
    <property type="entry name" value="RVT_1"/>
    <property type="match status" value="1"/>
</dbReference>
<dbReference type="PANTHER" id="PTHR37984">
    <property type="entry name" value="PROTEIN CBG26694"/>
    <property type="match status" value="1"/>
</dbReference>
<name>A0A2N5UH44_9BASI</name>
<protein>
    <recommendedName>
        <fullName evidence="6">Reverse transcriptase domain-containing protein</fullName>
    </recommendedName>
</protein>
<dbReference type="CDD" id="cd01647">
    <property type="entry name" value="RT_LTR"/>
    <property type="match status" value="1"/>
</dbReference>
<evidence type="ECO:0000313" key="8">
    <source>
        <dbReference type="Proteomes" id="UP000235392"/>
    </source>
</evidence>
<keyword evidence="3" id="KW-0540">Nuclease</keyword>
<evidence type="ECO:0000259" key="6">
    <source>
        <dbReference type="PROSITE" id="PS50878"/>
    </source>
</evidence>
<comment type="caution">
    <text evidence="7">The sequence shown here is derived from an EMBL/GenBank/DDBJ whole genome shotgun (WGS) entry which is preliminary data.</text>
</comment>
<dbReference type="EMBL" id="PGCI01000149">
    <property type="protein sequence ID" value="PLW37074.1"/>
    <property type="molecule type" value="Genomic_DNA"/>
</dbReference>
<dbReference type="GO" id="GO:0004519">
    <property type="term" value="F:endonuclease activity"/>
    <property type="evidence" value="ECO:0007669"/>
    <property type="project" value="UniProtKB-KW"/>
</dbReference>
<dbReference type="Pfam" id="PF08284">
    <property type="entry name" value="RVP_2"/>
    <property type="match status" value="1"/>
</dbReference>
<dbReference type="CDD" id="cd00303">
    <property type="entry name" value="retropepsin_like"/>
    <property type="match status" value="1"/>
</dbReference>
<keyword evidence="2" id="KW-0548">Nucleotidyltransferase</keyword>
<keyword evidence="4" id="KW-0255">Endonuclease</keyword>
<feature type="region of interest" description="Disordered" evidence="5">
    <location>
        <begin position="258"/>
        <end position="284"/>
    </location>
</feature>
<evidence type="ECO:0000256" key="4">
    <source>
        <dbReference type="ARBA" id="ARBA00022759"/>
    </source>
</evidence>
<dbReference type="InterPro" id="IPR050951">
    <property type="entry name" value="Retrovirus_Pol_polyprotein"/>
</dbReference>
<evidence type="ECO:0000256" key="2">
    <source>
        <dbReference type="ARBA" id="ARBA00022695"/>
    </source>
</evidence>